<comment type="caution">
    <text evidence="1">The sequence shown here is derived from an EMBL/GenBank/DDBJ whole genome shotgun (WGS) entry which is preliminary data.</text>
</comment>
<keyword evidence="2" id="KW-1185">Reference proteome</keyword>
<dbReference type="EMBL" id="JACHEN010000005">
    <property type="protein sequence ID" value="MBB6215085.1"/>
    <property type="molecule type" value="Genomic_DNA"/>
</dbReference>
<evidence type="ECO:0000313" key="1">
    <source>
        <dbReference type="EMBL" id="MBB6215085.1"/>
    </source>
</evidence>
<protein>
    <submittedName>
        <fullName evidence="1">Uncharacterized protein</fullName>
    </submittedName>
</protein>
<accession>A0A841KY78</accession>
<organism evidence="1 2">
    <name type="scientific">Anaerosolibacter carboniphilus</name>
    <dbReference type="NCBI Taxonomy" id="1417629"/>
    <lineage>
        <taxon>Bacteria</taxon>
        <taxon>Bacillati</taxon>
        <taxon>Bacillota</taxon>
        <taxon>Clostridia</taxon>
        <taxon>Peptostreptococcales</taxon>
        <taxon>Thermotaleaceae</taxon>
        <taxon>Anaerosolibacter</taxon>
    </lineage>
</organism>
<sequence length="66" mass="8038">MAKDLDKIIDKLVEQFRNELQALKDVEFQSDYIEFLRQELREEFLICKNAQLEERLIKEIQSEYNS</sequence>
<dbReference type="AlphaFoldDB" id="A0A841KY78"/>
<evidence type="ECO:0000313" key="2">
    <source>
        <dbReference type="Proteomes" id="UP000579281"/>
    </source>
</evidence>
<dbReference type="Proteomes" id="UP000579281">
    <property type="component" value="Unassembled WGS sequence"/>
</dbReference>
<proteinExistence type="predicted"/>
<reference evidence="1 2" key="1">
    <citation type="submission" date="2020-08" db="EMBL/GenBank/DDBJ databases">
        <title>Genomic Encyclopedia of Type Strains, Phase IV (KMG-IV): sequencing the most valuable type-strain genomes for metagenomic binning, comparative biology and taxonomic classification.</title>
        <authorList>
            <person name="Goeker M."/>
        </authorList>
    </citation>
    <scope>NUCLEOTIDE SEQUENCE [LARGE SCALE GENOMIC DNA]</scope>
    <source>
        <strain evidence="1 2">DSM 103526</strain>
    </source>
</reference>
<dbReference type="RefSeq" id="WP_184309059.1">
    <property type="nucleotide sequence ID" value="NZ_JACHEN010000005.1"/>
</dbReference>
<name>A0A841KY78_9FIRM</name>
<gene>
    <name evidence="1" type="ORF">HNQ80_001174</name>
</gene>